<evidence type="ECO:0000256" key="1">
    <source>
        <dbReference type="SAM" id="Phobius"/>
    </source>
</evidence>
<proteinExistence type="predicted"/>
<dbReference type="Proteomes" id="UP000254510">
    <property type="component" value="Unassembled WGS sequence"/>
</dbReference>
<evidence type="ECO:0000313" key="2">
    <source>
        <dbReference type="EMBL" id="SUN60649.1"/>
    </source>
</evidence>
<accession>A0A380K7N3</accession>
<evidence type="ECO:0000313" key="3">
    <source>
        <dbReference type="Proteomes" id="UP000254510"/>
    </source>
</evidence>
<protein>
    <submittedName>
        <fullName evidence="2">Repeating unit O-acetyltransferase WefK</fullName>
    </submittedName>
</protein>
<keyword evidence="2" id="KW-0808">Transferase</keyword>
<name>A0A380K7N3_9STRE</name>
<organism evidence="2 3">
    <name type="scientific">Streptococcus gallolyticus</name>
    <dbReference type="NCBI Taxonomy" id="315405"/>
    <lineage>
        <taxon>Bacteria</taxon>
        <taxon>Bacillati</taxon>
        <taxon>Bacillota</taxon>
        <taxon>Bacilli</taxon>
        <taxon>Lactobacillales</taxon>
        <taxon>Streptococcaceae</taxon>
        <taxon>Streptococcus</taxon>
    </lineage>
</organism>
<gene>
    <name evidence="2" type="primary">wefK</name>
    <name evidence="2" type="ORF">NCTC13767_01977</name>
</gene>
<dbReference type="AlphaFoldDB" id="A0A380K7N3"/>
<reference evidence="2 3" key="1">
    <citation type="submission" date="2018-06" db="EMBL/GenBank/DDBJ databases">
        <authorList>
            <consortium name="Pathogen Informatics"/>
            <person name="Doyle S."/>
        </authorList>
    </citation>
    <scope>NUCLEOTIDE SEQUENCE [LARGE SCALE GENOMIC DNA]</scope>
    <source>
        <strain evidence="2 3">NCTC13767</strain>
    </source>
</reference>
<sequence>MKKARNINLDLIKIIACIGVVLLHTTMPGFKETGRWNYSSYLYYLGTY</sequence>
<dbReference type="GO" id="GO:0016740">
    <property type="term" value="F:transferase activity"/>
    <property type="evidence" value="ECO:0007669"/>
    <property type="project" value="UniProtKB-KW"/>
</dbReference>
<feature type="transmembrane region" description="Helical" evidence="1">
    <location>
        <begin position="12"/>
        <end position="30"/>
    </location>
</feature>
<keyword evidence="1" id="KW-1133">Transmembrane helix</keyword>
<keyword evidence="1" id="KW-0472">Membrane</keyword>
<keyword evidence="1" id="KW-0812">Transmembrane</keyword>
<dbReference type="EMBL" id="UHFM01000006">
    <property type="protein sequence ID" value="SUN60649.1"/>
    <property type="molecule type" value="Genomic_DNA"/>
</dbReference>